<dbReference type="Gene3D" id="3.40.50.720">
    <property type="entry name" value="NAD(P)-binding Rossmann-like Domain"/>
    <property type="match status" value="1"/>
</dbReference>
<dbReference type="AlphaFoldDB" id="A0A6P5F4J5"/>
<name>A0A6P5F4J5_ANACO</name>
<evidence type="ECO:0000313" key="3">
    <source>
        <dbReference type="Proteomes" id="UP000515123"/>
    </source>
</evidence>
<evidence type="ECO:0000256" key="1">
    <source>
        <dbReference type="ARBA" id="ARBA00022857"/>
    </source>
</evidence>
<dbReference type="SUPFAM" id="SSF51735">
    <property type="entry name" value="NAD(P)-binding Rossmann-fold domains"/>
    <property type="match status" value="1"/>
</dbReference>
<evidence type="ECO:0000313" key="4">
    <source>
        <dbReference type="RefSeq" id="XP_020088393.1"/>
    </source>
</evidence>
<keyword evidence="1" id="KW-0521">NADP</keyword>
<dbReference type="Proteomes" id="UP000515123">
    <property type="component" value="Linkage group 5"/>
</dbReference>
<keyword evidence="3" id="KW-1185">Reference proteome</keyword>
<dbReference type="PANTHER" id="PTHR43981">
    <property type="entry name" value="ENOYL-[ACYL-CARRIER-PROTEIN] REDUCTASE, MITOCHONDRIAL"/>
    <property type="match status" value="1"/>
</dbReference>
<evidence type="ECO:0000256" key="2">
    <source>
        <dbReference type="ARBA" id="ARBA00023002"/>
    </source>
</evidence>
<dbReference type="InterPro" id="IPR051034">
    <property type="entry name" value="Mito_Enoyl-ACP_Reductase"/>
</dbReference>
<reference evidence="3" key="1">
    <citation type="journal article" date="2015" name="Nat. Genet.">
        <title>The pineapple genome and the evolution of CAM photosynthesis.</title>
        <authorList>
            <person name="Ming R."/>
            <person name="VanBuren R."/>
            <person name="Wai C.M."/>
            <person name="Tang H."/>
            <person name="Schatz M.C."/>
            <person name="Bowers J.E."/>
            <person name="Lyons E."/>
            <person name="Wang M.L."/>
            <person name="Chen J."/>
            <person name="Biggers E."/>
            <person name="Zhang J."/>
            <person name="Huang L."/>
            <person name="Zhang L."/>
            <person name="Miao W."/>
            <person name="Zhang J."/>
            <person name="Ye Z."/>
            <person name="Miao C."/>
            <person name="Lin Z."/>
            <person name="Wang H."/>
            <person name="Zhou H."/>
            <person name="Yim W.C."/>
            <person name="Priest H.D."/>
            <person name="Zheng C."/>
            <person name="Woodhouse M."/>
            <person name="Edger P.P."/>
            <person name="Guyot R."/>
            <person name="Guo H.B."/>
            <person name="Guo H."/>
            <person name="Zheng G."/>
            <person name="Singh R."/>
            <person name="Sharma A."/>
            <person name="Min X."/>
            <person name="Zheng Y."/>
            <person name="Lee H."/>
            <person name="Gurtowski J."/>
            <person name="Sedlazeck F.J."/>
            <person name="Harkess A."/>
            <person name="McKain M.R."/>
            <person name="Liao Z."/>
            <person name="Fang J."/>
            <person name="Liu J."/>
            <person name="Zhang X."/>
            <person name="Zhang Q."/>
            <person name="Hu W."/>
            <person name="Qin Y."/>
            <person name="Wang K."/>
            <person name="Chen L.Y."/>
            <person name="Shirley N."/>
            <person name="Lin Y.R."/>
            <person name="Liu L.Y."/>
            <person name="Hernandez A.G."/>
            <person name="Wright C.L."/>
            <person name="Bulone V."/>
            <person name="Tuskan G.A."/>
            <person name="Heath K."/>
            <person name="Zee F."/>
            <person name="Moore P.H."/>
            <person name="Sunkar R."/>
            <person name="Leebens-Mack J.H."/>
            <person name="Mockler T."/>
            <person name="Bennetzen J.L."/>
            <person name="Freeling M."/>
            <person name="Sankoff D."/>
            <person name="Paterson A.H."/>
            <person name="Zhu X."/>
            <person name="Yang X."/>
            <person name="Smith J.A."/>
            <person name="Cushman J.C."/>
            <person name="Paull R.E."/>
            <person name="Yu Q."/>
        </authorList>
    </citation>
    <scope>NUCLEOTIDE SEQUENCE [LARGE SCALE GENOMIC DNA]</scope>
    <source>
        <strain evidence="3">cv. F153</strain>
    </source>
</reference>
<dbReference type="GeneID" id="109710297"/>
<dbReference type="RefSeq" id="XP_020088393.1">
    <property type="nucleotide sequence ID" value="XM_020232804.1"/>
</dbReference>
<proteinExistence type="predicted"/>
<dbReference type="GO" id="GO:0016491">
    <property type="term" value="F:oxidoreductase activity"/>
    <property type="evidence" value="ECO:0007669"/>
    <property type="project" value="UniProtKB-KW"/>
</dbReference>
<accession>A0A6P5F4J5</accession>
<gene>
    <name evidence="4" type="primary">LOC109710297</name>
</gene>
<reference evidence="4" key="2">
    <citation type="submission" date="2025-08" db="UniProtKB">
        <authorList>
            <consortium name="RefSeq"/>
        </authorList>
    </citation>
    <scope>IDENTIFICATION</scope>
    <source>
        <tissue evidence="4">Leaf</tissue>
    </source>
</reference>
<dbReference type="GO" id="GO:0006631">
    <property type="term" value="P:fatty acid metabolic process"/>
    <property type="evidence" value="ECO:0007669"/>
    <property type="project" value="TreeGrafter"/>
</dbReference>
<dbReference type="InterPro" id="IPR036291">
    <property type="entry name" value="NAD(P)-bd_dom_sf"/>
</dbReference>
<dbReference type="GO" id="GO:0005739">
    <property type="term" value="C:mitochondrion"/>
    <property type="evidence" value="ECO:0007669"/>
    <property type="project" value="TreeGrafter"/>
</dbReference>
<keyword evidence="2" id="KW-0560">Oxidoreductase</keyword>
<sequence length="227" mass="25168">MGPQLNFPPPFLSLVFRSASSLGFSISDFRFRREEEGREMYTLRRCPLLLRHQNPNLFFTGTTIRAFSSSSSDPSSLKRSAASLLDSLSLKQGQTLVQNCGDSDIGKIVVELAKERKLQTISIVGDKPGTPDIIEELKALGGDIVVPESYTKTWYMKRLVREMSPSVGINYSDGYQATAVGKAVADGGTLVSYKKQLPKHVVYDGATRKAIEWDAFTKEKKLKVLNL</sequence>
<dbReference type="PANTHER" id="PTHR43981:SF6">
    <property type="entry name" value="ALCOHOL DEHYDROGENASE-LIKE C-TERMINAL DOMAIN-CONTAINING PROTEIN"/>
    <property type="match status" value="1"/>
</dbReference>
<protein>
    <submittedName>
        <fullName evidence="4">Trans-2-enoyl-CoA reductase, mitochondrial-like</fullName>
    </submittedName>
</protein>
<organism evidence="3 4">
    <name type="scientific">Ananas comosus</name>
    <name type="common">Pineapple</name>
    <name type="synonym">Ananas ananas</name>
    <dbReference type="NCBI Taxonomy" id="4615"/>
    <lineage>
        <taxon>Eukaryota</taxon>
        <taxon>Viridiplantae</taxon>
        <taxon>Streptophyta</taxon>
        <taxon>Embryophyta</taxon>
        <taxon>Tracheophyta</taxon>
        <taxon>Spermatophyta</taxon>
        <taxon>Magnoliopsida</taxon>
        <taxon>Liliopsida</taxon>
        <taxon>Poales</taxon>
        <taxon>Bromeliaceae</taxon>
        <taxon>Bromelioideae</taxon>
        <taxon>Ananas</taxon>
    </lineage>
</organism>
<dbReference type="OrthoDB" id="7482721at2759"/>